<evidence type="ECO:0000259" key="10">
    <source>
        <dbReference type="PROSITE" id="PS50929"/>
    </source>
</evidence>
<comment type="subcellular location">
    <subcellularLocation>
        <location evidence="1">Cell membrane</location>
        <topology evidence="1">Multi-pass membrane protein</topology>
    </subcellularLocation>
</comment>
<evidence type="ECO:0000313" key="12">
    <source>
        <dbReference type="Proteomes" id="UP001464387"/>
    </source>
</evidence>
<dbReference type="GO" id="GO:0005524">
    <property type="term" value="F:ATP binding"/>
    <property type="evidence" value="ECO:0007669"/>
    <property type="project" value="UniProtKB-KW"/>
</dbReference>
<name>A0ABV1YQS2_9HYPH</name>
<evidence type="ECO:0000259" key="9">
    <source>
        <dbReference type="PROSITE" id="PS50893"/>
    </source>
</evidence>
<feature type="transmembrane region" description="Helical" evidence="8">
    <location>
        <begin position="82"/>
        <end position="102"/>
    </location>
</feature>
<dbReference type="RefSeq" id="WP_287269374.1">
    <property type="nucleotide sequence ID" value="NZ_JAMYMY010000011.1"/>
</dbReference>
<keyword evidence="7 8" id="KW-0472">Membrane</keyword>
<dbReference type="EMBL" id="JAMYPJ010000082">
    <property type="protein sequence ID" value="MER8937543.1"/>
    <property type="molecule type" value="Genomic_DNA"/>
</dbReference>
<evidence type="ECO:0000256" key="6">
    <source>
        <dbReference type="ARBA" id="ARBA00022989"/>
    </source>
</evidence>
<dbReference type="PROSITE" id="PS50893">
    <property type="entry name" value="ABC_TRANSPORTER_2"/>
    <property type="match status" value="1"/>
</dbReference>
<dbReference type="InterPro" id="IPR027417">
    <property type="entry name" value="P-loop_NTPase"/>
</dbReference>
<keyword evidence="3 8" id="KW-0812">Transmembrane</keyword>
<evidence type="ECO:0000256" key="3">
    <source>
        <dbReference type="ARBA" id="ARBA00022692"/>
    </source>
</evidence>
<feature type="transmembrane region" description="Helical" evidence="8">
    <location>
        <begin position="41"/>
        <end position="62"/>
    </location>
</feature>
<evidence type="ECO:0000256" key="7">
    <source>
        <dbReference type="ARBA" id="ARBA00023136"/>
    </source>
</evidence>
<keyword evidence="12" id="KW-1185">Reference proteome</keyword>
<feature type="transmembrane region" description="Helical" evidence="8">
    <location>
        <begin position="157"/>
        <end position="180"/>
    </location>
</feature>
<dbReference type="InterPro" id="IPR039421">
    <property type="entry name" value="Type_1_exporter"/>
</dbReference>
<dbReference type="InterPro" id="IPR003593">
    <property type="entry name" value="AAA+_ATPase"/>
</dbReference>
<dbReference type="SUPFAM" id="SSF52540">
    <property type="entry name" value="P-loop containing nucleoside triphosphate hydrolases"/>
    <property type="match status" value="1"/>
</dbReference>
<dbReference type="InterPro" id="IPR036640">
    <property type="entry name" value="ABC1_TM_sf"/>
</dbReference>
<dbReference type="SMART" id="SM00382">
    <property type="entry name" value="AAA"/>
    <property type="match status" value="1"/>
</dbReference>
<feature type="transmembrane region" description="Helical" evidence="8">
    <location>
        <begin position="266"/>
        <end position="285"/>
    </location>
</feature>
<dbReference type="PANTHER" id="PTHR43394">
    <property type="entry name" value="ATP-DEPENDENT PERMEASE MDL1, MITOCHONDRIAL"/>
    <property type="match status" value="1"/>
</dbReference>
<keyword evidence="5 11" id="KW-0067">ATP-binding</keyword>
<dbReference type="SUPFAM" id="SSF90123">
    <property type="entry name" value="ABC transporter transmembrane region"/>
    <property type="match status" value="1"/>
</dbReference>
<comment type="similarity">
    <text evidence="2">Belongs to the ABC transporter superfamily.</text>
</comment>
<gene>
    <name evidence="11" type="ORF">NKI33_31935</name>
</gene>
<dbReference type="CDD" id="cd07346">
    <property type="entry name" value="ABC_6TM_exporters"/>
    <property type="match status" value="1"/>
</dbReference>
<dbReference type="PROSITE" id="PS50929">
    <property type="entry name" value="ABC_TM1F"/>
    <property type="match status" value="1"/>
</dbReference>
<organism evidence="11 12">
    <name type="scientific">Mesorhizobium opportunistum</name>
    <dbReference type="NCBI Taxonomy" id="593909"/>
    <lineage>
        <taxon>Bacteria</taxon>
        <taxon>Pseudomonadati</taxon>
        <taxon>Pseudomonadota</taxon>
        <taxon>Alphaproteobacteria</taxon>
        <taxon>Hyphomicrobiales</taxon>
        <taxon>Phyllobacteriaceae</taxon>
        <taxon>Mesorhizobium</taxon>
    </lineage>
</organism>
<protein>
    <submittedName>
        <fullName evidence="11">ABC transporter ATP-binding protein/permease</fullName>
    </submittedName>
</protein>
<evidence type="ECO:0000313" key="11">
    <source>
        <dbReference type="EMBL" id="MER8937543.1"/>
    </source>
</evidence>
<comment type="caution">
    <text evidence="11">The sequence shown here is derived from an EMBL/GenBank/DDBJ whole genome shotgun (WGS) entry which is preliminary data.</text>
</comment>
<dbReference type="Pfam" id="PF00005">
    <property type="entry name" value="ABC_tran"/>
    <property type="match status" value="1"/>
</dbReference>
<dbReference type="Gene3D" id="1.20.1560.10">
    <property type="entry name" value="ABC transporter type 1, transmembrane domain"/>
    <property type="match status" value="1"/>
</dbReference>
<dbReference type="Pfam" id="PF00664">
    <property type="entry name" value="ABC_membrane"/>
    <property type="match status" value="1"/>
</dbReference>
<dbReference type="PROSITE" id="PS00211">
    <property type="entry name" value="ABC_TRANSPORTER_1"/>
    <property type="match status" value="1"/>
</dbReference>
<evidence type="ECO:0000256" key="2">
    <source>
        <dbReference type="ARBA" id="ARBA00005417"/>
    </source>
</evidence>
<dbReference type="InterPro" id="IPR017871">
    <property type="entry name" value="ABC_transporter-like_CS"/>
</dbReference>
<sequence>MLLFNWFERRLDPFPAAEPVEPPKTLVAFCLHYTRGAWPYILTDAVLVTAIAIAEVWMFGFLGRIVDWLSGQNRETFLQTEGWKLAGMAFVVLFALPGTVWLHSLLNQQTLMGNYPMRIRWQVHRYLLRQSMSFYQDEFAGRIATKLMQTALAVRECVIKVIDVLNYVIVYFLGMLFIVGSADWRLAAPLGVWLVGYILLLRFFIPRLGKVGEEQANARSTMTGRVVDSYTNIQTVKLFSHSRREASFAREGMMGFLDTVYRSMRLVTVLFGSLYILNALLLFSVTAISLWLWMGQAVTIGAVAVVIGLVLRMWGMSQWIMWEMSGLFENIGTVQDGIASISLPRLVEDKPDAKEIAVSRGEIRFEDIRFHYGKQKGIIESLSLAVKPGEKVGIVGRSGAGKSTLVNLLLRFYDLESGRILIDGQEIAGVKQDSLRAQIGMVTQDTSLLHRSVRDNILYGRPDASDEMLVEAARRAEALDFIGGLSDHNGRKGFDAHVGDRGVKLSGGQRQRIAIARVMLKDAPILILDEATSALDSEAEAAIQENLYKLMQGKTVIAIAHRLSTIAAMDRLVVMDQGRVIEEGSHDELVASGGLYAQLWQRQSGGFLLEDGPVDAANDLVANDIGAKGQAAE</sequence>
<evidence type="ECO:0000256" key="4">
    <source>
        <dbReference type="ARBA" id="ARBA00022741"/>
    </source>
</evidence>
<proteinExistence type="inferred from homology"/>
<dbReference type="Proteomes" id="UP001464387">
    <property type="component" value="Unassembled WGS sequence"/>
</dbReference>
<evidence type="ECO:0000256" key="5">
    <source>
        <dbReference type="ARBA" id="ARBA00022840"/>
    </source>
</evidence>
<evidence type="ECO:0000256" key="1">
    <source>
        <dbReference type="ARBA" id="ARBA00004651"/>
    </source>
</evidence>
<evidence type="ECO:0000256" key="8">
    <source>
        <dbReference type="SAM" id="Phobius"/>
    </source>
</evidence>
<feature type="transmembrane region" description="Helical" evidence="8">
    <location>
        <begin position="186"/>
        <end position="205"/>
    </location>
</feature>
<reference evidence="11 12" key="1">
    <citation type="journal article" date="2024" name="Proc. Natl. Acad. Sci. U.S.A.">
        <title>The evolutionary genomics of adaptation to stress in wild rhizobium bacteria.</title>
        <authorList>
            <person name="Kehlet-Delgado H."/>
            <person name="Montoya A.P."/>
            <person name="Jensen K.T."/>
            <person name="Wendlandt C.E."/>
            <person name="Dexheimer C."/>
            <person name="Roberts M."/>
            <person name="Torres Martinez L."/>
            <person name="Friesen M.L."/>
            <person name="Griffitts J.S."/>
            <person name="Porter S.S."/>
        </authorList>
    </citation>
    <scope>NUCLEOTIDE SEQUENCE [LARGE SCALE GENOMIC DNA]</scope>
    <source>
        <strain evidence="11 12">M0729</strain>
    </source>
</reference>
<dbReference type="PANTHER" id="PTHR43394:SF1">
    <property type="entry name" value="ATP-BINDING CASSETTE SUB-FAMILY B MEMBER 10, MITOCHONDRIAL"/>
    <property type="match status" value="1"/>
</dbReference>
<keyword evidence="6 8" id="KW-1133">Transmembrane helix</keyword>
<feature type="transmembrane region" description="Helical" evidence="8">
    <location>
        <begin position="291"/>
        <end position="311"/>
    </location>
</feature>
<accession>A0ABV1YQS2</accession>
<feature type="domain" description="ABC transporter" evidence="9">
    <location>
        <begin position="363"/>
        <end position="602"/>
    </location>
</feature>
<dbReference type="Gene3D" id="3.40.50.300">
    <property type="entry name" value="P-loop containing nucleotide triphosphate hydrolases"/>
    <property type="match status" value="1"/>
</dbReference>
<dbReference type="InterPro" id="IPR011527">
    <property type="entry name" value="ABC1_TM_dom"/>
</dbReference>
<dbReference type="InterPro" id="IPR003439">
    <property type="entry name" value="ABC_transporter-like_ATP-bd"/>
</dbReference>
<keyword evidence="4" id="KW-0547">Nucleotide-binding</keyword>
<feature type="domain" description="ABC transmembrane type-1" evidence="10">
    <location>
        <begin position="45"/>
        <end position="322"/>
    </location>
</feature>